<comment type="similarity">
    <text evidence="2">Belongs to the type IA topoisomerase family.</text>
</comment>
<evidence type="ECO:0000313" key="18">
    <source>
        <dbReference type="Proteomes" id="UP000300381"/>
    </source>
</evidence>
<dbReference type="Pfam" id="PF01396">
    <property type="entry name" value="Zn_ribbon_Top1"/>
    <property type="match status" value="3"/>
</dbReference>
<dbReference type="GO" id="GO:0043597">
    <property type="term" value="C:cytoplasmic replication fork"/>
    <property type="evidence" value="ECO:0007669"/>
    <property type="project" value="TreeGrafter"/>
</dbReference>
<dbReference type="InterPro" id="IPR046342">
    <property type="entry name" value="CBS_dom_sf"/>
</dbReference>
<accession>A0A480B351</accession>
<dbReference type="PANTHER" id="PTHR11390:SF21">
    <property type="entry name" value="DNA TOPOISOMERASE 3-ALPHA"/>
    <property type="match status" value="1"/>
</dbReference>
<evidence type="ECO:0000256" key="8">
    <source>
        <dbReference type="ARBA" id="ARBA00023029"/>
    </source>
</evidence>
<name>A0A480B351_9FIRM</name>
<dbReference type="SUPFAM" id="SSF56712">
    <property type="entry name" value="Prokaryotic type I DNA topoisomerase"/>
    <property type="match status" value="1"/>
</dbReference>
<dbReference type="PROSITE" id="PS52039">
    <property type="entry name" value="TOPO_IA_2"/>
    <property type="match status" value="1"/>
</dbReference>
<evidence type="ECO:0000256" key="9">
    <source>
        <dbReference type="ARBA" id="ARBA00023125"/>
    </source>
</evidence>
<dbReference type="InterPro" id="IPR013497">
    <property type="entry name" value="Topo_IA_cen"/>
</dbReference>
<sequence length="763" mass="85848">MNLYITEKPSVARIIKDYLNNSGANFTSTTTNKETDSPFFFDSNGNCIAWCAGHLLRLLDPKEYDSKYASWDETLLPIYPEELKKCTRATTKALYKHLQKQIKTATTVYHLGDPDREGCLIVDEILKQEGFTGTVKRILLNALDETSVQNAFSSIQDNSDFQTMTAAAESRAAIDWLIGINLTRFFTRIGQHSGNAGTLPVGRVKAPVLKLVYDRDMSIEQFVPTTYYTVDAYINGKTKITLEHDDIFEKELADRIKSEIEGKEATVSELEREITNHFVTSLFSLDTLQVELNKRHAISPSNTLAAAQSLYEKGYITYPRSDCKYLPDSQKEQAAGIIHNLLSNERVTVAVTDESVFTTDKKPVYNTGKVTAHHAIIPTVKELTKEVLETFSTDEQTVYLEVAKRYLAAHYIKPLVKEKLEATIEVANTAYTMKLSETQVRDEGYKILYIDLLPPEEIYAEEPIPFPIEQGDTFTLKDVFVTDHVTKPPKPFTEGTLLSAMNHIDKYAYNASESQLQTLKSVKGIGTPATRATIISELLDPKNPLLYKKGKAIHVTSTGANLVTALPIVLLEPTFTADMEEKLSAIENGSLSIKDIISDTKDFVSSVINNTDVRKYAKEALFNRDHPCPKCHEGYLHKLHSKKLDRDFYKCSDPECNFMCNVKKNGTPDYTICPECKTGFIVTRKATKGDTTFEFRACTNYPECKYIEGKNKPQPKGPKCPKCGEGILITRKGEKDGKKWQFKGCSNYPKCDYKEWGSGKKNK</sequence>
<evidence type="ECO:0000256" key="2">
    <source>
        <dbReference type="ARBA" id="ARBA00009446"/>
    </source>
</evidence>
<organism evidence="17 18">
    <name type="scientific">Veillonella tobetsuensis</name>
    <dbReference type="NCBI Taxonomy" id="1110546"/>
    <lineage>
        <taxon>Bacteria</taxon>
        <taxon>Bacillati</taxon>
        <taxon>Bacillota</taxon>
        <taxon>Negativicutes</taxon>
        <taxon>Veillonellales</taxon>
        <taxon>Veillonellaceae</taxon>
        <taxon>Veillonella</taxon>
    </lineage>
</organism>
<dbReference type="AlphaFoldDB" id="A0A480B351"/>
<dbReference type="Pfam" id="PF01751">
    <property type="entry name" value="Toprim"/>
    <property type="match status" value="1"/>
</dbReference>
<dbReference type="Gene3D" id="1.10.290.10">
    <property type="entry name" value="Topoisomerase I, domain 4"/>
    <property type="match status" value="1"/>
</dbReference>
<dbReference type="GO" id="GO:0006265">
    <property type="term" value="P:DNA topological change"/>
    <property type="evidence" value="ECO:0007669"/>
    <property type="project" value="InterPro"/>
</dbReference>
<dbReference type="SMART" id="SM00493">
    <property type="entry name" value="TOPRIM"/>
    <property type="match status" value="1"/>
</dbReference>
<dbReference type="InterPro" id="IPR013824">
    <property type="entry name" value="Topo_IA_cen_sub1"/>
</dbReference>
<keyword evidence="10 17" id="KW-0413">Isomerase</keyword>
<evidence type="ECO:0000256" key="12">
    <source>
        <dbReference type="ARBA" id="ARBA00031985"/>
    </source>
</evidence>
<dbReference type="Gene3D" id="3.40.50.140">
    <property type="match status" value="1"/>
</dbReference>
<evidence type="ECO:0000256" key="11">
    <source>
        <dbReference type="ARBA" id="ARBA00030003"/>
    </source>
</evidence>
<evidence type="ECO:0000256" key="5">
    <source>
        <dbReference type="ARBA" id="ARBA00022737"/>
    </source>
</evidence>
<protein>
    <recommendedName>
        <fullName evidence="3">DNA topoisomerase</fullName>
        <ecNumber evidence="3">5.6.2.1</ecNumber>
    </recommendedName>
    <alternativeName>
        <fullName evidence="14">Omega-protein</fullName>
    </alternativeName>
    <alternativeName>
        <fullName evidence="13">Relaxing enzyme</fullName>
    </alternativeName>
    <alternativeName>
        <fullName evidence="11">Swivelase</fullName>
    </alternativeName>
    <alternativeName>
        <fullName evidence="12">Untwisting enzyme</fullName>
    </alternativeName>
</protein>
<dbReference type="EMBL" id="BJCQ01000027">
    <property type="protein sequence ID" value="GCL67630.1"/>
    <property type="molecule type" value="Genomic_DNA"/>
</dbReference>
<dbReference type="InterPro" id="IPR003601">
    <property type="entry name" value="Topo_IA_2"/>
</dbReference>
<dbReference type="InterPro" id="IPR013825">
    <property type="entry name" value="Topo_IA_cen_sub2"/>
</dbReference>
<dbReference type="Pfam" id="PF01131">
    <property type="entry name" value="Topoisom_bac"/>
    <property type="match status" value="1"/>
</dbReference>
<dbReference type="GO" id="GO:0003677">
    <property type="term" value="F:DNA binding"/>
    <property type="evidence" value="ECO:0007669"/>
    <property type="project" value="UniProtKB-KW"/>
</dbReference>
<comment type="caution">
    <text evidence="17">The sequence shown here is derived from an EMBL/GenBank/DDBJ whole genome shotgun (WGS) entry which is preliminary data.</text>
</comment>
<reference evidence="17 18" key="1">
    <citation type="submission" date="2019-03" db="EMBL/GenBank/DDBJ databases">
        <title>Draft genome sequences of two Veillonella tobetsuensis clinical isolates from intraoperative bronchial fluids of elderly patients with pulmonary carcinoma.</title>
        <authorList>
            <person name="Akiyama T."/>
        </authorList>
    </citation>
    <scope>NUCLEOTIDE SEQUENCE [LARGE SCALE GENOMIC DNA]</scope>
    <source>
        <strain evidence="17 18">PAGU 1578</strain>
    </source>
</reference>
<dbReference type="InterPro" id="IPR003602">
    <property type="entry name" value="Topo_IA_DNA-bd_dom"/>
</dbReference>
<dbReference type="Gene3D" id="1.10.460.10">
    <property type="entry name" value="Topoisomerase I, domain 2"/>
    <property type="match status" value="1"/>
</dbReference>
<evidence type="ECO:0000259" key="16">
    <source>
        <dbReference type="PROSITE" id="PS52039"/>
    </source>
</evidence>
<dbReference type="GO" id="GO:0006310">
    <property type="term" value="P:DNA recombination"/>
    <property type="evidence" value="ECO:0007669"/>
    <property type="project" value="TreeGrafter"/>
</dbReference>
<dbReference type="InterPro" id="IPR006171">
    <property type="entry name" value="TOPRIM_dom"/>
</dbReference>
<dbReference type="CDD" id="cd00186">
    <property type="entry name" value="TOP1Ac"/>
    <property type="match status" value="1"/>
</dbReference>
<dbReference type="RefSeq" id="WP_137660943.1">
    <property type="nucleotide sequence ID" value="NZ_BJCQ01000027.1"/>
</dbReference>
<dbReference type="SMART" id="SM00437">
    <property type="entry name" value="TOP1Ac"/>
    <property type="match status" value="1"/>
</dbReference>
<dbReference type="InterPro" id="IPR023405">
    <property type="entry name" value="Topo_IA_core_domain"/>
</dbReference>
<feature type="domain" description="Topo IA-type catalytic" evidence="16">
    <location>
        <begin position="161"/>
        <end position="608"/>
    </location>
</feature>
<evidence type="ECO:0000256" key="7">
    <source>
        <dbReference type="ARBA" id="ARBA00022833"/>
    </source>
</evidence>
<dbReference type="PANTHER" id="PTHR11390">
    <property type="entry name" value="PROKARYOTIC DNA TOPOISOMERASE"/>
    <property type="match status" value="1"/>
</dbReference>
<dbReference type="Gene3D" id="3.10.580.10">
    <property type="entry name" value="CBS-domain"/>
    <property type="match status" value="1"/>
</dbReference>
<dbReference type="EC" id="5.6.2.1" evidence="3"/>
<keyword evidence="5" id="KW-0677">Repeat</keyword>
<dbReference type="Gene3D" id="3.30.65.10">
    <property type="entry name" value="Bacterial Topoisomerase I, domain 1"/>
    <property type="match status" value="2"/>
</dbReference>
<evidence type="ECO:0000256" key="1">
    <source>
        <dbReference type="ARBA" id="ARBA00000213"/>
    </source>
</evidence>
<dbReference type="GO" id="GO:0008270">
    <property type="term" value="F:zinc ion binding"/>
    <property type="evidence" value="ECO:0007669"/>
    <property type="project" value="UniProtKB-KW"/>
</dbReference>
<dbReference type="GO" id="GO:0006281">
    <property type="term" value="P:DNA repair"/>
    <property type="evidence" value="ECO:0007669"/>
    <property type="project" value="TreeGrafter"/>
</dbReference>
<keyword evidence="8" id="KW-0799">Topoisomerase</keyword>
<dbReference type="PROSITE" id="PS50880">
    <property type="entry name" value="TOPRIM"/>
    <property type="match status" value="1"/>
</dbReference>
<evidence type="ECO:0000313" key="17">
    <source>
        <dbReference type="EMBL" id="GCL67630.1"/>
    </source>
</evidence>
<evidence type="ECO:0000256" key="6">
    <source>
        <dbReference type="ARBA" id="ARBA00022771"/>
    </source>
</evidence>
<dbReference type="InterPro" id="IPR013826">
    <property type="entry name" value="Topo_IA_cen_sub3"/>
</dbReference>
<dbReference type="CDD" id="cd03362">
    <property type="entry name" value="TOPRIM_TopoIA_TopoIII"/>
    <property type="match status" value="1"/>
</dbReference>
<comment type="catalytic activity">
    <reaction evidence="1">
        <text>ATP-independent breakage of single-stranded DNA, followed by passage and rejoining.</text>
        <dbReference type="EC" id="5.6.2.1"/>
    </reaction>
</comment>
<dbReference type="Gene3D" id="2.70.20.10">
    <property type="entry name" value="Topoisomerase I, domain 3"/>
    <property type="match status" value="1"/>
</dbReference>
<keyword evidence="4" id="KW-0479">Metal-binding</keyword>
<evidence type="ECO:0000256" key="10">
    <source>
        <dbReference type="ARBA" id="ARBA00023235"/>
    </source>
</evidence>
<dbReference type="InterPro" id="IPR000380">
    <property type="entry name" value="Topo_IA"/>
</dbReference>
<dbReference type="PROSITE" id="PS00396">
    <property type="entry name" value="TOPO_IA_1"/>
    <property type="match status" value="1"/>
</dbReference>
<keyword evidence="7" id="KW-0862">Zinc</keyword>
<evidence type="ECO:0000256" key="4">
    <source>
        <dbReference type="ARBA" id="ARBA00022723"/>
    </source>
</evidence>
<evidence type="ECO:0000259" key="15">
    <source>
        <dbReference type="PROSITE" id="PS50880"/>
    </source>
</evidence>
<evidence type="ECO:0000256" key="14">
    <source>
        <dbReference type="ARBA" id="ARBA00032877"/>
    </source>
</evidence>
<keyword evidence="9" id="KW-0238">DNA-binding</keyword>
<dbReference type="Proteomes" id="UP000300381">
    <property type="component" value="Unassembled WGS sequence"/>
</dbReference>
<feature type="domain" description="Toprim" evidence="15">
    <location>
        <begin position="1"/>
        <end position="141"/>
    </location>
</feature>
<evidence type="ECO:0000256" key="13">
    <source>
        <dbReference type="ARBA" id="ARBA00032235"/>
    </source>
</evidence>
<dbReference type="InterPro" id="IPR023406">
    <property type="entry name" value="Topo_IA_AS"/>
</dbReference>
<keyword evidence="6" id="KW-0863">Zinc-finger</keyword>
<dbReference type="SMART" id="SM00436">
    <property type="entry name" value="TOP1Bc"/>
    <property type="match status" value="1"/>
</dbReference>
<proteinExistence type="inferred from homology"/>
<dbReference type="InterPro" id="IPR034144">
    <property type="entry name" value="TOPRIM_TopoIII"/>
</dbReference>
<dbReference type="PRINTS" id="PR00417">
    <property type="entry name" value="PRTPISMRASEI"/>
</dbReference>
<dbReference type="InterPro" id="IPR013498">
    <property type="entry name" value="Topo_IA_Znf"/>
</dbReference>
<dbReference type="GO" id="GO:0003917">
    <property type="term" value="F:DNA topoisomerase type I (single strand cut, ATP-independent) activity"/>
    <property type="evidence" value="ECO:0007669"/>
    <property type="project" value="UniProtKB-EC"/>
</dbReference>
<evidence type="ECO:0000256" key="3">
    <source>
        <dbReference type="ARBA" id="ARBA00012891"/>
    </source>
</evidence>
<gene>
    <name evidence="17" type="primary">topB_1</name>
    <name evidence="17" type="ORF">PAGU1578_12510</name>
</gene>